<dbReference type="GeneID" id="80020137"/>
<evidence type="ECO:0000313" key="3">
    <source>
        <dbReference type="EMBL" id="AZF88189.1"/>
    </source>
</evidence>
<reference evidence="3 4" key="1">
    <citation type="submission" date="2018-10" db="EMBL/GenBank/DDBJ databases">
        <authorList>
            <person name="Smith K."/>
            <person name="Ring A."/>
            <person name="Cross T."/>
            <person name="Beshay M."/>
            <person name="Miah F."/>
            <person name="Nowoslaski J."/>
            <person name="Mia S."/>
            <person name="Micha L."/>
            <person name="Baxter C."/>
            <person name="Ahmad Z."/>
            <person name="Sunnen C.N."/>
            <person name="Janetopoulos C."/>
            <person name="Garlena R.A."/>
            <person name="Russell D.A."/>
            <person name="Pope W.H."/>
            <person name="Jacobs-Sera D."/>
            <person name="Hatfull G.F."/>
        </authorList>
    </citation>
    <scope>NUCLEOTIDE SEQUENCE [LARGE SCALE GENOMIC DNA]</scope>
</reference>
<dbReference type="EMBL" id="MK061416">
    <property type="protein sequence ID" value="AZF88189.1"/>
    <property type="molecule type" value="Genomic_DNA"/>
</dbReference>
<evidence type="ECO:0000256" key="1">
    <source>
        <dbReference type="SAM" id="Coils"/>
    </source>
</evidence>
<dbReference type="Proteomes" id="UP000325457">
    <property type="component" value="Segment"/>
</dbReference>
<keyword evidence="1" id="KW-0175">Coiled coil</keyword>
<name>A0A5K7NJM3_9CAUD</name>
<feature type="coiled-coil region" evidence="1">
    <location>
        <begin position="60"/>
        <end position="97"/>
    </location>
</feature>
<feature type="compositionally biased region" description="Basic and acidic residues" evidence="2">
    <location>
        <begin position="9"/>
        <end position="27"/>
    </location>
</feature>
<evidence type="ECO:0000313" key="4">
    <source>
        <dbReference type="Proteomes" id="UP000325457"/>
    </source>
</evidence>
<protein>
    <submittedName>
        <fullName evidence="3">Scaffolding protein</fullName>
    </submittedName>
</protein>
<proteinExistence type="predicted"/>
<organism evidence="3 4">
    <name type="scientific">Rothia phage Spartoi</name>
    <dbReference type="NCBI Taxonomy" id="2483661"/>
    <lineage>
        <taxon>Viruses</taxon>
        <taxon>Duplodnaviria</taxon>
        <taxon>Heunggongvirae</taxon>
        <taxon>Uroviricota</taxon>
        <taxon>Caudoviricetes</taxon>
        <taxon>Spartoivirus</taxon>
        <taxon>Spartoivirus spartoi</taxon>
    </lineage>
</organism>
<keyword evidence="4" id="KW-1185">Reference proteome</keyword>
<dbReference type="RefSeq" id="YP_010755481.1">
    <property type="nucleotide sequence ID" value="NC_073471.1"/>
</dbReference>
<accession>A0A5K7NJM3</accession>
<dbReference type="KEGG" id="vg:80020137"/>
<evidence type="ECO:0000256" key="2">
    <source>
        <dbReference type="SAM" id="MobiDB-lite"/>
    </source>
</evidence>
<sequence>MAETTEQAEAVKEETAAPEPEAEKAEAAEAEGFRPITSQEQLDRIISNRLERTRNKFADYDELKNRAAAADELKARAEQAEEKLAGLEKANQVQQWRTAAAKEYGVPAEALRGADEKELKEHAKQLAELLTPPAPVKKTIIPSEGELNMPLNGDPLLDKLKAALGAR</sequence>
<gene>
    <name evidence="3" type="primary">5</name>
    <name evidence="3" type="ORF">SEA_SPARTOI_5</name>
</gene>
<feature type="region of interest" description="Disordered" evidence="2">
    <location>
        <begin position="1"/>
        <end position="40"/>
    </location>
</feature>